<dbReference type="Pfam" id="PF00550">
    <property type="entry name" value="PP-binding"/>
    <property type="match status" value="1"/>
</dbReference>
<proteinExistence type="predicted"/>
<accession>A0ABZ2LJU5</accession>
<protein>
    <submittedName>
        <fullName evidence="2">Acyl carrier protein</fullName>
    </submittedName>
</protein>
<evidence type="ECO:0000313" key="2">
    <source>
        <dbReference type="EMBL" id="WXB09420.1"/>
    </source>
</evidence>
<gene>
    <name evidence="2" type="ORF">LVJ94_19580</name>
</gene>
<dbReference type="Proteomes" id="UP001374803">
    <property type="component" value="Chromosome"/>
</dbReference>
<organism evidence="2 3">
    <name type="scientific">Pendulispora rubella</name>
    <dbReference type="NCBI Taxonomy" id="2741070"/>
    <lineage>
        <taxon>Bacteria</taxon>
        <taxon>Pseudomonadati</taxon>
        <taxon>Myxococcota</taxon>
        <taxon>Myxococcia</taxon>
        <taxon>Myxococcales</taxon>
        <taxon>Sorangiineae</taxon>
        <taxon>Pendulisporaceae</taxon>
        <taxon>Pendulispora</taxon>
    </lineage>
</organism>
<keyword evidence="3" id="KW-1185">Reference proteome</keyword>
<dbReference type="InterPro" id="IPR036736">
    <property type="entry name" value="ACP-like_sf"/>
</dbReference>
<sequence>MDSLLSIDLLTTLEGFFGPISETAIEQYPTIAKLANHLCETRAQKSS</sequence>
<dbReference type="EMBL" id="CP089983">
    <property type="protein sequence ID" value="WXB09420.1"/>
    <property type="molecule type" value="Genomic_DNA"/>
</dbReference>
<feature type="domain" description="Carrier" evidence="1">
    <location>
        <begin position="1"/>
        <end position="38"/>
    </location>
</feature>
<dbReference type="Gene3D" id="1.10.1200.10">
    <property type="entry name" value="ACP-like"/>
    <property type="match status" value="1"/>
</dbReference>
<dbReference type="InterPro" id="IPR009081">
    <property type="entry name" value="PP-bd_ACP"/>
</dbReference>
<dbReference type="SUPFAM" id="SSF47336">
    <property type="entry name" value="ACP-like"/>
    <property type="match status" value="1"/>
</dbReference>
<name>A0ABZ2LJU5_9BACT</name>
<evidence type="ECO:0000259" key="1">
    <source>
        <dbReference type="Pfam" id="PF00550"/>
    </source>
</evidence>
<evidence type="ECO:0000313" key="3">
    <source>
        <dbReference type="Proteomes" id="UP001374803"/>
    </source>
</evidence>
<reference evidence="2" key="1">
    <citation type="submission" date="2021-12" db="EMBL/GenBank/DDBJ databases">
        <title>Discovery of the Pendulisporaceae a myxobacterial family with distinct sporulation behavior and unique specialized metabolism.</title>
        <authorList>
            <person name="Garcia R."/>
            <person name="Popoff A."/>
            <person name="Bader C.D."/>
            <person name="Loehr J."/>
            <person name="Walesch S."/>
            <person name="Walt C."/>
            <person name="Boldt J."/>
            <person name="Bunk B."/>
            <person name="Haeckl F.J.F.P.J."/>
            <person name="Gunesch A.P."/>
            <person name="Birkelbach J."/>
            <person name="Nuebel U."/>
            <person name="Pietschmann T."/>
            <person name="Bach T."/>
            <person name="Mueller R."/>
        </authorList>
    </citation>
    <scope>NUCLEOTIDE SEQUENCE</scope>
    <source>
        <strain evidence="2">MSr11367</strain>
    </source>
</reference>